<comment type="caution">
    <text evidence="1">The sequence shown here is derived from an EMBL/GenBank/DDBJ whole genome shotgun (WGS) entry which is preliminary data.</text>
</comment>
<evidence type="ECO:0000313" key="2">
    <source>
        <dbReference type="Proteomes" id="UP001186974"/>
    </source>
</evidence>
<keyword evidence="2" id="KW-1185">Reference proteome</keyword>
<proteinExistence type="predicted"/>
<organism evidence="1 2">
    <name type="scientific">Coniosporium uncinatum</name>
    <dbReference type="NCBI Taxonomy" id="93489"/>
    <lineage>
        <taxon>Eukaryota</taxon>
        <taxon>Fungi</taxon>
        <taxon>Dikarya</taxon>
        <taxon>Ascomycota</taxon>
        <taxon>Pezizomycotina</taxon>
        <taxon>Dothideomycetes</taxon>
        <taxon>Dothideomycetes incertae sedis</taxon>
        <taxon>Coniosporium</taxon>
    </lineage>
</organism>
<sequence length="189" mass="21583">MCEVYGTYMKNARMANAVCNDVSKSMGGRRWIEICHSQTSDITEAWNLDALIVKPNQRMTKYPLLLQELLKYTPKDHPDYSGLVKANKGCREALTRINTFITYIETLLPQIHRDMETLMQNVPTTIDYEARFGAKRSRFQKMTGGISGFTSPFGPKKEEIKTNQLTIDAKNDYVLDAEGKDITYLALEQ</sequence>
<dbReference type="Proteomes" id="UP001186974">
    <property type="component" value="Unassembled WGS sequence"/>
</dbReference>
<protein>
    <submittedName>
        <fullName evidence="1">Uncharacterized protein</fullName>
    </submittedName>
</protein>
<evidence type="ECO:0000313" key="1">
    <source>
        <dbReference type="EMBL" id="KAK3044110.1"/>
    </source>
</evidence>
<feature type="non-terminal residue" evidence="1">
    <location>
        <position position="189"/>
    </location>
</feature>
<accession>A0ACC3CS88</accession>
<dbReference type="EMBL" id="JAWDJW010012413">
    <property type="protein sequence ID" value="KAK3044110.1"/>
    <property type="molecule type" value="Genomic_DNA"/>
</dbReference>
<gene>
    <name evidence="1" type="ORF">LTS18_002156</name>
</gene>
<name>A0ACC3CS88_9PEZI</name>
<reference evidence="1" key="1">
    <citation type="submission" date="2024-09" db="EMBL/GenBank/DDBJ databases">
        <title>Black Yeasts Isolated from many extreme environments.</title>
        <authorList>
            <person name="Coleine C."/>
            <person name="Stajich J.E."/>
            <person name="Selbmann L."/>
        </authorList>
    </citation>
    <scope>NUCLEOTIDE SEQUENCE</scope>
    <source>
        <strain evidence="1">CCFEE 5737</strain>
    </source>
</reference>